<feature type="region of interest" description="Disordered" evidence="1">
    <location>
        <begin position="297"/>
        <end position="365"/>
    </location>
</feature>
<sequence>MTFRASLGTVLVGAGVLASCNVAGAAPRAYGDPEIAKVNGVSAYSSTGGVDRFQTDDWNVGIWVNPSHGGLGDLTVRDTGSGDVLCELPERALEALADCPAFLGPGEHRVVGEITKDGVTRTTAPVVIESYAPEIPAAGVAPESVTVVGTSPGDSGGATAVTLQGTPGDRVILRDTIYDTVLDTTLDATGRATAQVYLAEGVTAQLPVESQRDGRRWTGSVPVTADPKPYTHAEPLQLIAVEQAADGTRTVVLRGTPGAWYELQTANSTERLDGTVPEDGIVRRQVHGGEAMLHFSTHGDDREQESGWIDLTAPPTGGGGEDGGNEDGQQPVDPVVAQPDPGAEDPGFTLPIVAQPGPGEVDPGFTAPGEQATAAVTLVSVEPTRTAGVARVTVQGEAGDSFELHTTTGRFWFSGVLDEAGHASFDVWDFPNGEQRTFTGVVSHNGVEREFSFTATSTARTPVTAEPLEYVGTEQTDAGTVATFRGTPGARYSLGTSGNTVQGDVPADGLVRWTGRIAEGQTARLYWTTSAEAGWYEGSRLVAGPGVDDREPGQISVVEVGAASAADVARVTIAGQAGDRVELSGGSFWWSGQLDDQGRATFDVWGFPNGEERTFRGTVSRGTHSATAEISVTSAARQPVHAEALEHVGTAFTDHGAVVTFRGTPGAWYQFGGRGTGASYGTIPEDGLVRYTLFLDDSGAGELWWQTIGDDHRSEQGTVRVQQPITADPAPGIVDPGFTVPGDDTGEPGDGGDTGQPGDGGDTGQPGDEDGTPATDVSAEIVVTSAVTKRGVLRVQDRSLAPYESYYAGVFLDGKQTDAVRVTGTSRDETIGTGGAGSHVLELRKDGKVLAKVEYTVPDTSSSADPTDQFATALVGVDPVTKRVSYTVQDTGLADPLDRYLVGVWVDGHQVAATSVDRTLRTDQFAGGDPGTHSLELRAKDGHVLGGFEYTVPGTNA</sequence>
<feature type="region of interest" description="Disordered" evidence="1">
    <location>
        <begin position="724"/>
        <end position="774"/>
    </location>
</feature>
<keyword evidence="4" id="KW-1185">Reference proteome</keyword>
<evidence type="ECO:0000256" key="2">
    <source>
        <dbReference type="SAM" id="SignalP"/>
    </source>
</evidence>
<evidence type="ECO:0000313" key="4">
    <source>
        <dbReference type="Proteomes" id="UP000078335"/>
    </source>
</evidence>
<feature type="compositionally biased region" description="Gly residues" evidence="1">
    <location>
        <begin position="748"/>
        <end position="764"/>
    </location>
</feature>
<accession>A0ABR5S994</accession>
<keyword evidence="2" id="KW-0732">Signal</keyword>
<dbReference type="Proteomes" id="UP000078335">
    <property type="component" value="Unassembled WGS sequence"/>
</dbReference>
<dbReference type="EMBL" id="LDRB01000010">
    <property type="protein sequence ID" value="KTR42244.1"/>
    <property type="molecule type" value="Genomic_DNA"/>
</dbReference>
<reference evidence="3 4" key="1">
    <citation type="journal article" date="2016" name="Front. Microbiol.">
        <title>Genomic Resource of Rice Seed Associated Bacteria.</title>
        <authorList>
            <person name="Midha S."/>
            <person name="Bansal K."/>
            <person name="Sharma S."/>
            <person name="Kumar N."/>
            <person name="Patil P.P."/>
            <person name="Chaudhry V."/>
            <person name="Patil P.B."/>
        </authorList>
    </citation>
    <scope>NUCLEOTIDE SEQUENCE [LARGE SCALE GENOMIC DNA]</scope>
    <source>
        <strain evidence="3 4">NS263</strain>
    </source>
</reference>
<proteinExistence type="predicted"/>
<dbReference type="PROSITE" id="PS51257">
    <property type="entry name" value="PROKAR_LIPOPROTEIN"/>
    <property type="match status" value="1"/>
</dbReference>
<protein>
    <recommendedName>
        <fullName evidence="5">Bacterial Ig domain-containing protein</fullName>
    </recommendedName>
</protein>
<feature type="chain" id="PRO_5047523402" description="Bacterial Ig domain-containing protein" evidence="2">
    <location>
        <begin position="26"/>
        <end position="957"/>
    </location>
</feature>
<evidence type="ECO:0008006" key="5">
    <source>
        <dbReference type="Google" id="ProtNLM"/>
    </source>
</evidence>
<name>A0ABR5S994_9MICO</name>
<evidence type="ECO:0000256" key="1">
    <source>
        <dbReference type="SAM" id="MobiDB-lite"/>
    </source>
</evidence>
<feature type="signal peptide" evidence="2">
    <location>
        <begin position="1"/>
        <end position="25"/>
    </location>
</feature>
<evidence type="ECO:0000313" key="3">
    <source>
        <dbReference type="EMBL" id="KTR42244.1"/>
    </source>
</evidence>
<comment type="caution">
    <text evidence="3">The sequence shown here is derived from an EMBL/GenBank/DDBJ whole genome shotgun (WGS) entry which is preliminary data.</text>
</comment>
<organism evidence="3 4">
    <name type="scientific">Curtobacterium oceanosedimentum</name>
    <dbReference type="NCBI Taxonomy" id="465820"/>
    <lineage>
        <taxon>Bacteria</taxon>
        <taxon>Bacillati</taxon>
        <taxon>Actinomycetota</taxon>
        <taxon>Actinomycetes</taxon>
        <taxon>Micrococcales</taxon>
        <taxon>Microbacteriaceae</taxon>
        <taxon>Curtobacterium</taxon>
    </lineage>
</organism>
<gene>
    <name evidence="3" type="ORF">NS263_02455</name>
</gene>
<feature type="compositionally biased region" description="Low complexity" evidence="1">
    <location>
        <begin position="327"/>
        <end position="341"/>
    </location>
</feature>